<dbReference type="PRINTS" id="PR01607">
    <property type="entry name" value="APYRASEFAMLY"/>
</dbReference>
<evidence type="ECO:0000313" key="3">
    <source>
        <dbReference type="Proteomes" id="UP000703295"/>
    </source>
</evidence>
<gene>
    <name evidence="2" type="ORF">H6A31_05835</name>
</gene>
<dbReference type="PROSITE" id="PS51257">
    <property type="entry name" value="PROKAR_LIPOPROTEIN"/>
    <property type="match status" value="1"/>
</dbReference>
<keyword evidence="3" id="KW-1185">Reference proteome</keyword>
<dbReference type="Proteomes" id="UP000703295">
    <property type="component" value="Unassembled WGS sequence"/>
</dbReference>
<dbReference type="Pfam" id="PF02872">
    <property type="entry name" value="5_nucleotid_C"/>
    <property type="match status" value="1"/>
</dbReference>
<dbReference type="RefSeq" id="WP_204475429.1">
    <property type="nucleotide sequence ID" value="NZ_JACJJW010000011.1"/>
</dbReference>
<dbReference type="SUPFAM" id="SSF55816">
    <property type="entry name" value="5'-nucleotidase (syn. UDP-sugar hydrolase), C-terminal domain"/>
    <property type="match status" value="1"/>
</dbReference>
<feature type="domain" description="5'-Nucleotidase C-terminal" evidence="1">
    <location>
        <begin position="71"/>
        <end position="214"/>
    </location>
</feature>
<evidence type="ECO:0000313" key="2">
    <source>
        <dbReference type="EMBL" id="MBM6758204.1"/>
    </source>
</evidence>
<organism evidence="2 3">
    <name type="scientific">Bacteroides mediterraneensis</name>
    <dbReference type="NCBI Taxonomy" id="1841856"/>
    <lineage>
        <taxon>Bacteria</taxon>
        <taxon>Pseudomonadati</taxon>
        <taxon>Bacteroidota</taxon>
        <taxon>Bacteroidia</taxon>
        <taxon>Bacteroidales</taxon>
        <taxon>Bacteroidaceae</taxon>
        <taxon>Bacteroides</taxon>
    </lineage>
</organism>
<dbReference type="InterPro" id="IPR008334">
    <property type="entry name" value="5'-Nucleotdase_C"/>
</dbReference>
<dbReference type="PANTHER" id="PTHR11575">
    <property type="entry name" value="5'-NUCLEOTIDASE-RELATED"/>
    <property type="match status" value="1"/>
</dbReference>
<dbReference type="EMBL" id="JACJJW010000011">
    <property type="protein sequence ID" value="MBM6758204.1"/>
    <property type="molecule type" value="Genomic_DNA"/>
</dbReference>
<comment type="caution">
    <text evidence="2">The sequence shown here is derived from an EMBL/GenBank/DDBJ whole genome shotgun (WGS) entry which is preliminary data.</text>
</comment>
<dbReference type="InterPro" id="IPR006179">
    <property type="entry name" value="5_nucleotidase/apyrase"/>
</dbReference>
<evidence type="ECO:0000259" key="1">
    <source>
        <dbReference type="Pfam" id="PF02872"/>
    </source>
</evidence>
<dbReference type="InterPro" id="IPR036907">
    <property type="entry name" value="5'-Nucleotdase_C_sf"/>
</dbReference>
<protein>
    <submittedName>
        <fullName evidence="2">5'-nucleotidase C-terminal domain-containing protein</fullName>
    </submittedName>
</protein>
<proteinExistence type="predicted"/>
<dbReference type="PANTHER" id="PTHR11575:SF24">
    <property type="entry name" value="5'-NUCLEOTIDASE"/>
    <property type="match status" value="1"/>
</dbReference>
<sequence length="260" mass="28034">MNCLEKKLVKGMVLGVFAGWLLTGCSSGYSLVGVEGGRIAITDKYDRNPDSEALSILKPYQQKVDSTMSPVIGHSAKDMGAYRPESPLSNWIADVLRQAASKANGKPADVAVMNMGGIRNAMPEGEITYGTIYEIAPFENALCVLTMDGATLKELFTEIAAVHGEGLSGASLKIDKEGNLLEAKVNGRPIEPKKLYTVATIDYLAEGNDRMMAFRKAKSKTLPKDALLRTLLMDAVKQCEQKGQFVSAQVEGRIKVSASN</sequence>
<dbReference type="Gene3D" id="3.90.780.10">
    <property type="entry name" value="5'-Nucleotidase, C-terminal domain"/>
    <property type="match status" value="1"/>
</dbReference>
<accession>A0ABS2EVE6</accession>
<name>A0ABS2EVE6_9BACE</name>
<reference evidence="2 3" key="1">
    <citation type="journal article" date="2021" name="Sci. Rep.">
        <title>The distribution of antibiotic resistance genes in chicken gut microbiota commensals.</title>
        <authorList>
            <person name="Juricova H."/>
            <person name="Matiasovicova J."/>
            <person name="Kubasova T."/>
            <person name="Cejkova D."/>
            <person name="Rychlik I."/>
        </authorList>
    </citation>
    <scope>NUCLEOTIDE SEQUENCE [LARGE SCALE GENOMIC DNA]</scope>
    <source>
        <strain evidence="2 3">An801</strain>
    </source>
</reference>